<dbReference type="SUPFAM" id="SSF141371">
    <property type="entry name" value="PilZ domain-like"/>
    <property type="match status" value="2"/>
</dbReference>
<dbReference type="Pfam" id="PF12945">
    <property type="entry name" value="PilZNR"/>
    <property type="match status" value="1"/>
</dbReference>
<evidence type="ECO:0000256" key="2">
    <source>
        <dbReference type="ARBA" id="ARBA00022741"/>
    </source>
</evidence>
<comment type="caution">
    <text evidence="6">The sequence shown here is derived from an EMBL/GenBank/DDBJ whole genome shotgun (WGS) entry which is preliminary data.</text>
</comment>
<feature type="domain" description="Type III secretion system flagellar brake protein YcgR PilZN" evidence="5">
    <location>
        <begin position="16"/>
        <end position="106"/>
    </location>
</feature>
<evidence type="ECO:0000313" key="8">
    <source>
        <dbReference type="Proteomes" id="UP000050491"/>
    </source>
</evidence>
<dbReference type="EMBL" id="NMSH01000001">
    <property type="protein sequence ID" value="PAR22934.1"/>
    <property type="molecule type" value="Genomic_DNA"/>
</dbReference>
<evidence type="ECO:0000259" key="4">
    <source>
        <dbReference type="Pfam" id="PF07238"/>
    </source>
</evidence>
<evidence type="ECO:0000256" key="3">
    <source>
        <dbReference type="ARBA" id="ARBA00023143"/>
    </source>
</evidence>
<keyword evidence="2" id="KW-0547">Nucleotide-binding</keyword>
<dbReference type="Pfam" id="PF07238">
    <property type="entry name" value="PilZ"/>
    <property type="match status" value="1"/>
</dbReference>
<dbReference type="RefSeq" id="WP_000268205.1">
    <property type="nucleotide sequence ID" value="NZ_ACZT01000025.1"/>
</dbReference>
<dbReference type="OrthoDB" id="5915058at2"/>
<keyword evidence="1" id="KW-0973">c-di-GMP</keyword>
<reference evidence="9" key="2">
    <citation type="submission" date="2017-07" db="EMBL/GenBank/DDBJ databases">
        <authorList>
            <person name="Boucher Y."/>
            <person name="Orata F.D."/>
        </authorList>
    </citation>
    <scope>NUCLEOTIDE SEQUENCE [LARGE SCALE GENOMIC DNA]</scope>
    <source>
        <strain evidence="9">OYP9E10</strain>
    </source>
</reference>
<organism evidence="6 8">
    <name type="scientific">Vibrio metoecus</name>
    <dbReference type="NCBI Taxonomy" id="1481663"/>
    <lineage>
        <taxon>Bacteria</taxon>
        <taxon>Pseudomonadati</taxon>
        <taxon>Pseudomonadota</taxon>
        <taxon>Gammaproteobacteria</taxon>
        <taxon>Vibrionales</taxon>
        <taxon>Vibrionaceae</taxon>
        <taxon>Vibrio</taxon>
    </lineage>
</organism>
<gene>
    <name evidence="7" type="ORF">CGU03_00110</name>
    <name evidence="6" type="ORF">XV92_16610</name>
</gene>
<dbReference type="InterPro" id="IPR009875">
    <property type="entry name" value="PilZ_domain"/>
</dbReference>
<keyword evidence="7" id="KW-0969">Cilium</keyword>
<sequence>MAVGSNDLNKLALLLKPGMRVSAEIQFGPQDNYAFHTTLIGHKIDQHIILDFPLKAHEALVMRKLNNVQIVLRGMCDTELGHILAFQSSILQANTKPFCILFLRPPKHFATKAIRSHERYKIAIPAELSEGDKTYIGMLVDFSASGCGVFIEGENELNKGSKVRINSELDSYLPKRIKSHIVNIRRQGNGHLIGIQFDQPISLTETLKKQVLEQAFLAGSI</sequence>
<dbReference type="InterPro" id="IPR012349">
    <property type="entry name" value="Split_barrel_FMN-bd"/>
</dbReference>
<dbReference type="InterPro" id="IPR009926">
    <property type="entry name" value="T3SS_YcgR_PilZN"/>
</dbReference>
<reference evidence="6 8" key="1">
    <citation type="journal article" date="2015" name="Genome Biol. Evol.">
        <title>The Dynamics of Genetic Interactions between Vibrio metoecus and Vibrio cholerae, Two Close Relatives Co-Occurring in the Environment.</title>
        <authorList>
            <person name="Orata F.D."/>
            <person name="Kirchberger P.C."/>
            <person name="Meheust R."/>
            <person name="Barlow E.J."/>
            <person name="Tarr C.L."/>
            <person name="Boucher Y."/>
        </authorList>
    </citation>
    <scope>NUCLEOTIDE SEQUENCE [LARGE SCALE GENOMIC DNA]</scope>
    <source>
        <strain evidence="6 8">YB5B04</strain>
    </source>
</reference>
<dbReference type="Gene3D" id="2.30.110.10">
    <property type="entry name" value="Electron Transport, Fmn-binding Protein, Chain A"/>
    <property type="match status" value="1"/>
</dbReference>
<dbReference type="Gene3D" id="2.40.10.220">
    <property type="entry name" value="predicted glycosyltransferase like domains"/>
    <property type="match status" value="1"/>
</dbReference>
<dbReference type="PATRIC" id="fig|1481663.10.peg.2037"/>
<keyword evidence="3" id="KW-0975">Bacterial flagellum</keyword>
<evidence type="ECO:0000259" key="5">
    <source>
        <dbReference type="Pfam" id="PF12945"/>
    </source>
</evidence>
<evidence type="ECO:0000313" key="9">
    <source>
        <dbReference type="Proteomes" id="UP000216173"/>
    </source>
</evidence>
<dbReference type="Proteomes" id="UP000050491">
    <property type="component" value="Unassembled WGS sequence"/>
</dbReference>
<dbReference type="Proteomes" id="UP000216173">
    <property type="component" value="Unassembled WGS sequence"/>
</dbReference>
<evidence type="ECO:0000313" key="6">
    <source>
        <dbReference type="EMBL" id="KQA98598.1"/>
    </source>
</evidence>
<evidence type="ECO:0000313" key="7">
    <source>
        <dbReference type="EMBL" id="PAR22934.1"/>
    </source>
</evidence>
<dbReference type="GeneID" id="94015191"/>
<evidence type="ECO:0000256" key="1">
    <source>
        <dbReference type="ARBA" id="ARBA00022636"/>
    </source>
</evidence>
<name>A0A0Q0UVN0_VIBMT</name>
<dbReference type="EMBL" id="LBGP01000021">
    <property type="protein sequence ID" value="KQA98598.1"/>
    <property type="molecule type" value="Genomic_DNA"/>
</dbReference>
<feature type="domain" description="PilZ" evidence="4">
    <location>
        <begin position="115"/>
        <end position="208"/>
    </location>
</feature>
<dbReference type="AlphaFoldDB" id="A0A0Q0UVN0"/>
<keyword evidence="7" id="KW-0966">Cell projection</keyword>
<dbReference type="GO" id="GO:0035438">
    <property type="term" value="F:cyclic-di-GMP binding"/>
    <property type="evidence" value="ECO:0007669"/>
    <property type="project" value="InterPro"/>
</dbReference>
<proteinExistence type="predicted"/>
<accession>A0A0Q0UVN0</accession>
<protein>
    <submittedName>
        <fullName evidence="7">Flagellar brake protein</fullName>
    </submittedName>
    <submittedName>
        <fullName evidence="6">Pilus assembly protein PilZ</fullName>
    </submittedName>
</protein>
<reference evidence="7" key="3">
    <citation type="submission" date="2017-07" db="EMBL/GenBank/DDBJ databases">
        <authorList>
            <person name="Sun Z.S."/>
            <person name="Albrecht U."/>
            <person name="Echele G."/>
            <person name="Lee C.C."/>
        </authorList>
    </citation>
    <scope>NUCLEOTIDE SEQUENCE [LARGE SCALE GENOMIC DNA]</scope>
    <source>
        <strain evidence="7">OYP9E10</strain>
    </source>
</reference>
<keyword evidence="7" id="KW-0282">Flagellum</keyword>